<accession>V4LPJ1</accession>
<organism evidence="1 2">
    <name type="scientific">Eutrema salsugineum</name>
    <name type="common">Saltwater cress</name>
    <name type="synonym">Sisymbrium salsugineum</name>
    <dbReference type="NCBI Taxonomy" id="72664"/>
    <lineage>
        <taxon>Eukaryota</taxon>
        <taxon>Viridiplantae</taxon>
        <taxon>Streptophyta</taxon>
        <taxon>Embryophyta</taxon>
        <taxon>Tracheophyta</taxon>
        <taxon>Spermatophyta</taxon>
        <taxon>Magnoliopsida</taxon>
        <taxon>eudicotyledons</taxon>
        <taxon>Gunneridae</taxon>
        <taxon>Pentapetalae</taxon>
        <taxon>rosids</taxon>
        <taxon>malvids</taxon>
        <taxon>Brassicales</taxon>
        <taxon>Brassicaceae</taxon>
        <taxon>Eutremeae</taxon>
        <taxon>Eutrema</taxon>
    </lineage>
</organism>
<dbReference type="EMBL" id="KI517435">
    <property type="protein sequence ID" value="ESQ45704.1"/>
    <property type="molecule type" value="Genomic_DNA"/>
</dbReference>
<protein>
    <submittedName>
        <fullName evidence="1">Uncharacterized protein</fullName>
    </submittedName>
</protein>
<keyword evidence="2" id="KW-1185">Reference proteome</keyword>
<gene>
    <name evidence="1" type="ORF">EUTSA_v10010918mg</name>
</gene>
<dbReference type="STRING" id="72664.V4LPJ1"/>
<reference evidence="1 2" key="1">
    <citation type="journal article" date="2013" name="Front. Plant Sci.">
        <title>The Reference Genome of the Halophytic Plant Eutrema salsugineum.</title>
        <authorList>
            <person name="Yang R."/>
            <person name="Jarvis D.E."/>
            <person name="Chen H."/>
            <person name="Beilstein M.A."/>
            <person name="Grimwood J."/>
            <person name="Jenkins J."/>
            <person name="Shu S."/>
            <person name="Prochnik S."/>
            <person name="Xin M."/>
            <person name="Ma C."/>
            <person name="Schmutz J."/>
            <person name="Wing R.A."/>
            <person name="Mitchell-Olds T."/>
            <person name="Schumaker K.S."/>
            <person name="Wang X."/>
        </authorList>
    </citation>
    <scope>NUCLEOTIDE SEQUENCE [LARGE SCALE GENOMIC DNA]</scope>
</reference>
<dbReference type="KEGG" id="eus:EUTSA_v10010918mg"/>
<name>V4LPJ1_EUTSA</name>
<evidence type="ECO:0000313" key="2">
    <source>
        <dbReference type="Proteomes" id="UP000030689"/>
    </source>
</evidence>
<dbReference type="Proteomes" id="UP000030689">
    <property type="component" value="Unassembled WGS sequence"/>
</dbReference>
<evidence type="ECO:0000313" key="1">
    <source>
        <dbReference type="EMBL" id="ESQ45704.1"/>
    </source>
</evidence>
<sequence>MASGSEDDKQETRRDDLWDKYSTEMVESALFYCKLCSFDGKSVEDFTTHLNRSDHEVLRVNDTKDRCPVPDGYDARLVGPSIKQELKKLHFVVRSSTHHQYAVGNLNKTPHDVLHALSSSGILLQQYYVDGSDDDDADAMSLGSDDDKEETSGIDLWDKFSETVESWSVLLPTMQF</sequence>
<dbReference type="AlphaFoldDB" id="V4LPJ1"/>
<dbReference type="Gramene" id="ESQ45704">
    <property type="protein sequence ID" value="ESQ45704"/>
    <property type="gene ID" value="EUTSA_v10010918mg"/>
</dbReference>
<proteinExistence type="predicted"/>